<evidence type="ECO:0000313" key="4">
    <source>
        <dbReference type="Proteomes" id="UP000054771"/>
    </source>
</evidence>
<dbReference type="OrthoDB" id="41532at2759"/>
<dbReference type="PANTHER" id="PTHR13947">
    <property type="entry name" value="GNAT FAMILY N-ACETYLTRANSFERASE"/>
    <property type="match status" value="1"/>
</dbReference>
<evidence type="ECO:0000259" key="2">
    <source>
        <dbReference type="PROSITE" id="PS51186"/>
    </source>
</evidence>
<dbReference type="Gene3D" id="3.40.630.30">
    <property type="match status" value="1"/>
</dbReference>
<dbReference type="InterPro" id="IPR000182">
    <property type="entry name" value="GNAT_dom"/>
</dbReference>
<gene>
    <name evidence="3" type="ORF">ASPCAL09625</name>
</gene>
<dbReference type="GO" id="GO:0008080">
    <property type="term" value="F:N-acetyltransferase activity"/>
    <property type="evidence" value="ECO:0007669"/>
    <property type="project" value="InterPro"/>
</dbReference>
<dbReference type="STRING" id="454130.A0A0U5G416"/>
<protein>
    <recommendedName>
        <fullName evidence="2">N-acetyltransferase domain-containing protein</fullName>
    </recommendedName>
</protein>
<dbReference type="InterPro" id="IPR016181">
    <property type="entry name" value="Acyl_CoA_acyltransferase"/>
</dbReference>
<dbReference type="AlphaFoldDB" id="A0A0U5G416"/>
<evidence type="ECO:0000256" key="1">
    <source>
        <dbReference type="ARBA" id="ARBA00022679"/>
    </source>
</evidence>
<accession>A0A0U5G416</accession>
<dbReference type="PANTHER" id="PTHR13947:SF37">
    <property type="entry name" value="LD18367P"/>
    <property type="match status" value="1"/>
</dbReference>
<proteinExistence type="predicted"/>
<dbReference type="Proteomes" id="UP000054771">
    <property type="component" value="Unassembled WGS sequence"/>
</dbReference>
<dbReference type="InterPro" id="IPR050769">
    <property type="entry name" value="NAT_camello-type"/>
</dbReference>
<reference evidence="4" key="1">
    <citation type="journal article" date="2016" name="Genome Announc.">
        <title>Draft genome sequences of fungus Aspergillus calidoustus.</title>
        <authorList>
            <person name="Horn F."/>
            <person name="Linde J."/>
            <person name="Mattern D.J."/>
            <person name="Walther G."/>
            <person name="Guthke R."/>
            <person name="Scherlach K."/>
            <person name="Martin K."/>
            <person name="Brakhage A.A."/>
            <person name="Petzke L."/>
            <person name="Valiante V."/>
        </authorList>
    </citation>
    <scope>NUCLEOTIDE SEQUENCE [LARGE SCALE GENOMIC DNA]</scope>
    <source>
        <strain evidence="4">SF006504</strain>
    </source>
</reference>
<organism evidence="3 4">
    <name type="scientific">Aspergillus calidoustus</name>
    <dbReference type="NCBI Taxonomy" id="454130"/>
    <lineage>
        <taxon>Eukaryota</taxon>
        <taxon>Fungi</taxon>
        <taxon>Dikarya</taxon>
        <taxon>Ascomycota</taxon>
        <taxon>Pezizomycotina</taxon>
        <taxon>Eurotiomycetes</taxon>
        <taxon>Eurotiomycetidae</taxon>
        <taxon>Eurotiales</taxon>
        <taxon>Aspergillaceae</taxon>
        <taxon>Aspergillus</taxon>
        <taxon>Aspergillus subgen. Nidulantes</taxon>
    </lineage>
</organism>
<name>A0A0U5G416_ASPCI</name>
<sequence>MGDQPCDTADIIMDPSYTLRIHRPEDLPHIVQRHEELYSKEYSYNSHFIEIVTKVTTDFLEHHDPKRERCWIAERNGDFLGCVMLVKDKESDGTGAKLRLLLVEPSARGLGLGGDLVRQCTRFAKEAGYTKIRLWTNGELVSARRIYAKEGYKLVHAEEDDSLGVKSVSEYWELTL</sequence>
<evidence type="ECO:0000313" key="3">
    <source>
        <dbReference type="EMBL" id="CEL06448.1"/>
    </source>
</evidence>
<keyword evidence="1" id="KW-0808">Transferase</keyword>
<dbReference type="SUPFAM" id="SSF55729">
    <property type="entry name" value="Acyl-CoA N-acyltransferases (Nat)"/>
    <property type="match status" value="1"/>
</dbReference>
<dbReference type="PROSITE" id="PS51186">
    <property type="entry name" value="GNAT"/>
    <property type="match status" value="1"/>
</dbReference>
<dbReference type="CDD" id="cd04301">
    <property type="entry name" value="NAT_SF"/>
    <property type="match status" value="1"/>
</dbReference>
<dbReference type="EMBL" id="CDMC01000008">
    <property type="protein sequence ID" value="CEL06448.1"/>
    <property type="molecule type" value="Genomic_DNA"/>
</dbReference>
<dbReference type="Pfam" id="PF00583">
    <property type="entry name" value="Acetyltransf_1"/>
    <property type="match status" value="1"/>
</dbReference>
<keyword evidence="4" id="KW-1185">Reference proteome</keyword>
<dbReference type="OMA" id="YEHIDLW"/>
<feature type="domain" description="N-acetyltransferase" evidence="2">
    <location>
        <begin position="17"/>
        <end position="176"/>
    </location>
</feature>